<reference evidence="2" key="1">
    <citation type="journal article" date="2015" name="ISME J.">
        <title>Aquifer environment selects for microbial species cohorts in sediment and groundwater.</title>
        <authorList>
            <person name="Hug L.A."/>
            <person name="Thomas B.C."/>
            <person name="Brown C.T."/>
            <person name="Frischkorn K.R."/>
            <person name="Williams K.H."/>
            <person name="Tringe S.G."/>
            <person name="Banfield J.F."/>
        </authorList>
    </citation>
    <scope>NUCLEOTIDE SEQUENCE</scope>
</reference>
<dbReference type="EMBL" id="KT006970">
    <property type="protein sequence ID" value="AKQ01527.1"/>
    <property type="molecule type" value="Genomic_DNA"/>
</dbReference>
<accession>A0A0H4T549</accession>
<protein>
    <recommendedName>
        <fullName evidence="1">AB hydrolase-1 domain-containing protein</fullName>
    </recommendedName>
</protein>
<dbReference type="Pfam" id="PF00561">
    <property type="entry name" value="Abhydrolase_1"/>
    <property type="match status" value="1"/>
</dbReference>
<evidence type="ECO:0000313" key="2">
    <source>
        <dbReference type="EMBL" id="AKQ01527.1"/>
    </source>
</evidence>
<dbReference type="Gene3D" id="3.40.50.1820">
    <property type="entry name" value="alpha/beta hydrolase"/>
    <property type="match status" value="1"/>
</dbReference>
<dbReference type="SUPFAM" id="SSF53474">
    <property type="entry name" value="alpha/beta-Hydrolases"/>
    <property type="match status" value="1"/>
</dbReference>
<dbReference type="InterPro" id="IPR029058">
    <property type="entry name" value="AB_hydrolase_fold"/>
</dbReference>
<organism evidence="2">
    <name type="scientific">uncultured delta proteobacterium Rifle_16ft_4_minimus_1997</name>
    <dbReference type="NCBI Taxonomy" id="1665176"/>
    <lineage>
        <taxon>Bacteria</taxon>
        <taxon>Deltaproteobacteria</taxon>
        <taxon>environmental samples</taxon>
    </lineage>
</organism>
<name>A0A0H4T549_9DELT</name>
<sequence length="280" mass="31035">MPTVALEDIELYYEEHGRGEPVLLVPPSWWPCDTWKVVVLPILTQRYRAIIFDPRGTGRSQRPDRGYTVGQYAQDCGALLAHLGVSRCHVVGFALGGQIAQAMAVIRPDLVATLTMVGAGPGEKSGQSGFRGLTRDADQEIRDMGFEKFIRSHADNDTMAFSSSFYREHREIVEALAQALWEQQGSPEHYHHHQEARRTWDTLANASRVRVPTLLLVGSEDTVARGDSTPLATTRRLAELIPGSELALVPGVKHMTFWDGTQALSILMDFLGRHPITAIP</sequence>
<dbReference type="PANTHER" id="PTHR43433">
    <property type="entry name" value="HYDROLASE, ALPHA/BETA FOLD FAMILY PROTEIN"/>
    <property type="match status" value="1"/>
</dbReference>
<dbReference type="PANTHER" id="PTHR43433:SF5">
    <property type="entry name" value="AB HYDROLASE-1 DOMAIN-CONTAINING PROTEIN"/>
    <property type="match status" value="1"/>
</dbReference>
<dbReference type="InterPro" id="IPR050471">
    <property type="entry name" value="AB_hydrolase"/>
</dbReference>
<dbReference type="AlphaFoldDB" id="A0A0H4T549"/>
<evidence type="ECO:0000259" key="1">
    <source>
        <dbReference type="Pfam" id="PF00561"/>
    </source>
</evidence>
<proteinExistence type="predicted"/>
<dbReference type="PRINTS" id="PR00111">
    <property type="entry name" value="ABHYDROLASE"/>
</dbReference>
<feature type="domain" description="AB hydrolase-1" evidence="1">
    <location>
        <begin position="39"/>
        <end position="260"/>
    </location>
</feature>
<dbReference type="InterPro" id="IPR000073">
    <property type="entry name" value="AB_hydrolase_1"/>
</dbReference>